<dbReference type="GO" id="GO:0009252">
    <property type="term" value="P:peptidoglycan biosynthetic process"/>
    <property type="evidence" value="ECO:0007669"/>
    <property type="project" value="UniProtKB-UniRule"/>
</dbReference>
<dbReference type="GO" id="GO:0005886">
    <property type="term" value="C:plasma membrane"/>
    <property type="evidence" value="ECO:0007669"/>
    <property type="project" value="UniProtKB-UniRule"/>
</dbReference>
<keyword evidence="9" id="KW-1185">Reference proteome</keyword>
<gene>
    <name evidence="7" type="primary">mltG</name>
    <name evidence="8" type="ORF">DEU29_101325</name>
</gene>
<dbReference type="HAMAP" id="MF_02065">
    <property type="entry name" value="MltG"/>
    <property type="match status" value="1"/>
</dbReference>
<dbReference type="OrthoDB" id="9814591at2"/>
<sequence length="340" mass="38651">MLKKLIISVVVLVITVAIAGLAVRSMALAYLEKPLANSTHEQMLLQVKRGDTARSISARVNQHFARTSNTLDYRLAQFFIGVDRIQAGLYEISPADSWQQFWQKLARGDEKQFKVTLIEGLRFSEWLQQLKQQPYLSAELTTDSLSEQLPFLQDYPSPEGLFLPETYSYRAHTSDLELLTQAHEALERELDDAWRARNRECPVSTPYELLILASIIEKETGIDGERETVASVFCNRLNNGMRLQSDPTTIYGIDDFDGNLTRQHLRTKTPYNTYRIDGLPPTPIAMVSAESLAAAAQPAQTDYFYFVADNSGGHVFSKTLEEHNRAVYKYQIKPHQQDKE</sequence>
<dbReference type="EC" id="4.2.2.29" evidence="7"/>
<dbReference type="GO" id="GO:0071555">
    <property type="term" value="P:cell wall organization"/>
    <property type="evidence" value="ECO:0007669"/>
    <property type="project" value="UniProtKB-KW"/>
</dbReference>
<feature type="site" description="Important for catalytic activity" evidence="7">
    <location>
        <position position="219"/>
    </location>
</feature>
<evidence type="ECO:0000256" key="2">
    <source>
        <dbReference type="ARBA" id="ARBA00022692"/>
    </source>
</evidence>
<dbReference type="AlphaFoldDB" id="A0A4R6PS42"/>
<evidence type="ECO:0000313" key="8">
    <source>
        <dbReference type="EMBL" id="TDP40774.1"/>
    </source>
</evidence>
<dbReference type="InterPro" id="IPR003770">
    <property type="entry name" value="MLTG-like"/>
</dbReference>
<evidence type="ECO:0000256" key="3">
    <source>
        <dbReference type="ARBA" id="ARBA00022989"/>
    </source>
</evidence>
<comment type="similarity">
    <text evidence="7">Belongs to the transglycosylase MltG family.</text>
</comment>
<accession>A0A4R6PS42</accession>
<keyword evidence="2 7" id="KW-0812">Transmembrane</keyword>
<keyword evidence="7" id="KW-0997">Cell inner membrane</keyword>
<organism evidence="8 9">
    <name type="scientific">Idiomarina aquatica</name>
    <dbReference type="NCBI Taxonomy" id="1327752"/>
    <lineage>
        <taxon>Bacteria</taxon>
        <taxon>Pseudomonadati</taxon>
        <taxon>Pseudomonadota</taxon>
        <taxon>Gammaproteobacteria</taxon>
        <taxon>Alteromonadales</taxon>
        <taxon>Idiomarinaceae</taxon>
        <taxon>Idiomarina</taxon>
    </lineage>
</organism>
<comment type="function">
    <text evidence="7">Functions as a peptidoglycan terminase that cleaves nascent peptidoglycan strands endolytically to terminate their elongation.</text>
</comment>
<protein>
    <recommendedName>
        <fullName evidence="7">Endolytic murein transglycosylase</fullName>
        <ecNumber evidence="7">4.2.2.29</ecNumber>
    </recommendedName>
    <alternativeName>
        <fullName evidence="7">Peptidoglycan lytic transglycosylase</fullName>
    </alternativeName>
    <alternativeName>
        <fullName evidence="7">Peptidoglycan polymerization terminase</fullName>
    </alternativeName>
</protein>
<dbReference type="Pfam" id="PF02618">
    <property type="entry name" value="YceG"/>
    <property type="match status" value="1"/>
</dbReference>
<keyword evidence="1 7" id="KW-1003">Cell membrane</keyword>
<keyword evidence="6 7" id="KW-0961">Cell wall biogenesis/degradation</keyword>
<evidence type="ECO:0000256" key="1">
    <source>
        <dbReference type="ARBA" id="ARBA00022475"/>
    </source>
</evidence>
<dbReference type="Proteomes" id="UP000295531">
    <property type="component" value="Unassembled WGS sequence"/>
</dbReference>
<dbReference type="EMBL" id="SNXI01000001">
    <property type="protein sequence ID" value="TDP40774.1"/>
    <property type="molecule type" value="Genomic_DNA"/>
</dbReference>
<dbReference type="PANTHER" id="PTHR30518:SF2">
    <property type="entry name" value="ENDOLYTIC MUREIN TRANSGLYCOSYLASE"/>
    <property type="match status" value="1"/>
</dbReference>
<dbReference type="Gene3D" id="3.30.160.60">
    <property type="entry name" value="Classic Zinc Finger"/>
    <property type="match status" value="1"/>
</dbReference>
<evidence type="ECO:0000313" key="9">
    <source>
        <dbReference type="Proteomes" id="UP000295531"/>
    </source>
</evidence>
<comment type="catalytic activity">
    <reaction evidence="7">
        <text>a peptidoglycan chain = a peptidoglycan chain with N-acetyl-1,6-anhydromuramyl-[peptide] at the reducing end + a peptidoglycan chain with N-acetylglucosamine at the non-reducing end.</text>
        <dbReference type="EC" id="4.2.2.29"/>
    </reaction>
</comment>
<evidence type="ECO:0000256" key="7">
    <source>
        <dbReference type="HAMAP-Rule" id="MF_02065"/>
    </source>
</evidence>
<keyword evidence="5 7" id="KW-0456">Lyase</keyword>
<name>A0A4R6PS42_9GAMM</name>
<dbReference type="CDD" id="cd08010">
    <property type="entry name" value="MltG_like"/>
    <property type="match status" value="1"/>
</dbReference>
<reference evidence="8 9" key="1">
    <citation type="submission" date="2019-03" db="EMBL/GenBank/DDBJ databases">
        <title>Freshwater and sediment microbial communities from various areas in North America, analyzing microbe dynamics in response to fracking.</title>
        <authorList>
            <person name="Lamendella R."/>
        </authorList>
    </citation>
    <scope>NUCLEOTIDE SEQUENCE [LARGE SCALE GENOMIC DNA]</scope>
    <source>
        <strain evidence="8 9">18_TX</strain>
    </source>
</reference>
<keyword evidence="4 7" id="KW-0472">Membrane</keyword>
<dbReference type="GO" id="GO:0008932">
    <property type="term" value="F:lytic endotransglycosylase activity"/>
    <property type="evidence" value="ECO:0007669"/>
    <property type="project" value="UniProtKB-UniRule"/>
</dbReference>
<keyword evidence="3 7" id="KW-1133">Transmembrane helix</keyword>
<evidence type="ECO:0000256" key="6">
    <source>
        <dbReference type="ARBA" id="ARBA00023316"/>
    </source>
</evidence>
<dbReference type="PANTHER" id="PTHR30518">
    <property type="entry name" value="ENDOLYTIC MUREIN TRANSGLYCOSYLASE"/>
    <property type="match status" value="1"/>
</dbReference>
<dbReference type="RefSeq" id="WP_133538479.1">
    <property type="nucleotide sequence ID" value="NZ_SNXI01000001.1"/>
</dbReference>
<comment type="caution">
    <text evidence="8">The sequence shown here is derived from an EMBL/GenBank/DDBJ whole genome shotgun (WGS) entry which is preliminary data.</text>
</comment>
<evidence type="ECO:0000256" key="4">
    <source>
        <dbReference type="ARBA" id="ARBA00023136"/>
    </source>
</evidence>
<evidence type="ECO:0000256" key="5">
    <source>
        <dbReference type="ARBA" id="ARBA00023239"/>
    </source>
</evidence>
<dbReference type="FunFam" id="3.30.160.60:FF:000242">
    <property type="entry name" value="Endolytic murein transglycosylase"/>
    <property type="match status" value="1"/>
</dbReference>
<proteinExistence type="inferred from homology"/>
<dbReference type="NCBIfam" id="TIGR00247">
    <property type="entry name" value="endolytic transglycosylase MltG"/>
    <property type="match status" value="1"/>
</dbReference>